<dbReference type="InterPro" id="IPR019775">
    <property type="entry name" value="WD40_repeat_CS"/>
</dbReference>
<evidence type="ECO:0000256" key="2">
    <source>
        <dbReference type="ARBA" id="ARBA00022737"/>
    </source>
</evidence>
<dbReference type="Proteomes" id="UP000010798">
    <property type="component" value="Chromosome"/>
</dbReference>
<dbReference type="PRINTS" id="PR00320">
    <property type="entry name" value="GPROTEINBRPT"/>
</dbReference>
<dbReference type="PROSITE" id="PS50294">
    <property type="entry name" value="WD_REPEATS_REGION"/>
    <property type="match status" value="2"/>
</dbReference>
<dbReference type="KEGG" id="saci:Sinac_2747"/>
<feature type="compositionally biased region" description="Basic and acidic residues" evidence="4">
    <location>
        <begin position="14"/>
        <end position="23"/>
    </location>
</feature>
<keyword evidence="2" id="KW-0677">Repeat</keyword>
<dbReference type="RefSeq" id="WP_015246194.1">
    <property type="nucleotide sequence ID" value="NC_019892.1"/>
</dbReference>
<dbReference type="STRING" id="886293.Sinac_2747"/>
<dbReference type="InterPro" id="IPR020472">
    <property type="entry name" value="WD40_PAC1"/>
</dbReference>
<feature type="repeat" description="WD" evidence="3">
    <location>
        <begin position="283"/>
        <end position="319"/>
    </location>
</feature>
<dbReference type="InterPro" id="IPR015943">
    <property type="entry name" value="WD40/YVTN_repeat-like_dom_sf"/>
</dbReference>
<organism evidence="5 6">
    <name type="scientific">Singulisphaera acidiphila (strain ATCC BAA-1392 / DSM 18658 / VKM B-2454 / MOB10)</name>
    <dbReference type="NCBI Taxonomy" id="886293"/>
    <lineage>
        <taxon>Bacteria</taxon>
        <taxon>Pseudomonadati</taxon>
        <taxon>Planctomycetota</taxon>
        <taxon>Planctomycetia</taxon>
        <taxon>Isosphaerales</taxon>
        <taxon>Isosphaeraceae</taxon>
        <taxon>Singulisphaera</taxon>
    </lineage>
</organism>
<dbReference type="PROSITE" id="PS50082">
    <property type="entry name" value="WD_REPEATS_2"/>
    <property type="match status" value="2"/>
</dbReference>
<evidence type="ECO:0000313" key="5">
    <source>
        <dbReference type="EMBL" id="AGA27043.1"/>
    </source>
</evidence>
<accession>L0DDY5</accession>
<proteinExistence type="predicted"/>
<dbReference type="Pfam" id="PF00400">
    <property type="entry name" value="WD40"/>
    <property type="match status" value="4"/>
</dbReference>
<gene>
    <name evidence="5" type="ordered locus">Sinac_2747</name>
</gene>
<dbReference type="SMART" id="SM00320">
    <property type="entry name" value="WD40"/>
    <property type="match status" value="7"/>
</dbReference>
<evidence type="ECO:0000256" key="1">
    <source>
        <dbReference type="ARBA" id="ARBA00022574"/>
    </source>
</evidence>
<dbReference type="HOGENOM" id="CLU_769246_0_0_0"/>
<dbReference type="SUPFAM" id="SSF50998">
    <property type="entry name" value="Quinoprotein alcohol dehydrogenase-like"/>
    <property type="match status" value="1"/>
</dbReference>
<keyword evidence="1 3" id="KW-0853">WD repeat</keyword>
<feature type="repeat" description="WD" evidence="3">
    <location>
        <begin position="199"/>
        <end position="233"/>
    </location>
</feature>
<dbReference type="EMBL" id="CP003364">
    <property type="protein sequence ID" value="AGA27043.1"/>
    <property type="molecule type" value="Genomic_DNA"/>
</dbReference>
<dbReference type="AlphaFoldDB" id="L0DDY5"/>
<name>L0DDY5_SINAD</name>
<evidence type="ECO:0000256" key="4">
    <source>
        <dbReference type="SAM" id="MobiDB-lite"/>
    </source>
</evidence>
<evidence type="ECO:0000313" key="6">
    <source>
        <dbReference type="Proteomes" id="UP000010798"/>
    </source>
</evidence>
<evidence type="ECO:0000256" key="3">
    <source>
        <dbReference type="PROSITE-ProRule" id="PRU00221"/>
    </source>
</evidence>
<dbReference type="Gene3D" id="2.130.10.10">
    <property type="entry name" value="YVTN repeat-like/Quinoprotein amine dehydrogenase"/>
    <property type="match status" value="2"/>
</dbReference>
<dbReference type="PROSITE" id="PS00678">
    <property type="entry name" value="WD_REPEATS_1"/>
    <property type="match status" value="1"/>
</dbReference>
<dbReference type="InterPro" id="IPR011047">
    <property type="entry name" value="Quinoprotein_ADH-like_sf"/>
</dbReference>
<dbReference type="PANTHER" id="PTHR19848">
    <property type="entry name" value="WD40 REPEAT PROTEIN"/>
    <property type="match status" value="1"/>
</dbReference>
<dbReference type="PANTHER" id="PTHR19848:SF8">
    <property type="entry name" value="F-BOX AND WD REPEAT DOMAIN CONTAINING 7"/>
    <property type="match status" value="1"/>
</dbReference>
<dbReference type="eggNOG" id="COG2319">
    <property type="taxonomic scope" value="Bacteria"/>
</dbReference>
<feature type="region of interest" description="Disordered" evidence="4">
    <location>
        <begin position="1"/>
        <end position="23"/>
    </location>
</feature>
<dbReference type="OrthoDB" id="230341at2"/>
<dbReference type="InterPro" id="IPR001680">
    <property type="entry name" value="WD40_rpt"/>
</dbReference>
<sequence>MFSRPRRTVGPRDPGPEKEVEAHDDWGGVPCRVRVITRGLALMLTLMLVGLAGQSRSSLSVPAAIATYDGFSSCVRALVLSADDRTIYGCNADGTYTTWDSRLSRARVCASQGPYIVRALFAHDGSKLAVVDTAGVVSLWELVQWRRLVEIPSRGGMAKPLAFSRDCTTLATADDLGVRLWDVTKATPSVGPELDLDGVTSLAFASDGRTLAVGTVDGTVRLWDSAQGRQFPRFRAHGSEVISLAFAEADRMLASCSHNERMVRLWDVDVDAGRLLKEFDGRSAIQAFAFAPGSRELATAGFDGAVRLWDVATGDSRWDLSAGDGPVTALDFSADGATLVCGSIGALRLYRLDVSPPSTD</sequence>
<protein>
    <submittedName>
        <fullName evidence="5">WD40 repeat-containing protein</fullName>
    </submittedName>
</protein>
<reference evidence="5 6" key="1">
    <citation type="submission" date="2012-02" db="EMBL/GenBank/DDBJ databases">
        <title>Complete sequence of chromosome of Singulisphaera acidiphila DSM 18658.</title>
        <authorList>
            <consortium name="US DOE Joint Genome Institute (JGI-PGF)"/>
            <person name="Lucas S."/>
            <person name="Copeland A."/>
            <person name="Lapidus A."/>
            <person name="Glavina del Rio T."/>
            <person name="Dalin E."/>
            <person name="Tice H."/>
            <person name="Bruce D."/>
            <person name="Goodwin L."/>
            <person name="Pitluck S."/>
            <person name="Peters L."/>
            <person name="Ovchinnikova G."/>
            <person name="Chertkov O."/>
            <person name="Kyrpides N."/>
            <person name="Mavromatis K."/>
            <person name="Ivanova N."/>
            <person name="Brettin T."/>
            <person name="Detter J.C."/>
            <person name="Han C."/>
            <person name="Larimer F."/>
            <person name="Land M."/>
            <person name="Hauser L."/>
            <person name="Markowitz V."/>
            <person name="Cheng J.-F."/>
            <person name="Hugenholtz P."/>
            <person name="Woyke T."/>
            <person name="Wu D."/>
            <person name="Tindall B."/>
            <person name="Pomrenke H."/>
            <person name="Brambilla E."/>
            <person name="Klenk H.-P."/>
            <person name="Eisen J.A."/>
        </authorList>
    </citation>
    <scope>NUCLEOTIDE SEQUENCE [LARGE SCALE GENOMIC DNA]</scope>
    <source>
        <strain evidence="6">ATCC BAA-1392 / DSM 18658 / VKM B-2454 / MOB10</strain>
    </source>
</reference>
<keyword evidence="6" id="KW-1185">Reference proteome</keyword>